<comment type="caution">
    <text evidence="1">The sequence shown here is derived from an EMBL/GenBank/DDBJ whole genome shotgun (WGS) entry which is preliminary data.</text>
</comment>
<dbReference type="AlphaFoldDB" id="A0A0K9NTK0"/>
<name>A0A0K9NTK0_ZOSMR</name>
<evidence type="ECO:0000313" key="2">
    <source>
        <dbReference type="Proteomes" id="UP000036987"/>
    </source>
</evidence>
<evidence type="ECO:0000313" key="1">
    <source>
        <dbReference type="EMBL" id="KMZ59392.1"/>
    </source>
</evidence>
<protein>
    <submittedName>
        <fullName evidence="1">Uncharacterized protein</fullName>
    </submittedName>
</protein>
<accession>A0A0K9NTK0</accession>
<dbReference type="OrthoDB" id="1743763at2759"/>
<dbReference type="EMBL" id="LFYR01001802">
    <property type="protein sequence ID" value="KMZ59392.1"/>
    <property type="molecule type" value="Genomic_DNA"/>
</dbReference>
<organism evidence="1 2">
    <name type="scientific">Zostera marina</name>
    <name type="common">Eelgrass</name>
    <dbReference type="NCBI Taxonomy" id="29655"/>
    <lineage>
        <taxon>Eukaryota</taxon>
        <taxon>Viridiplantae</taxon>
        <taxon>Streptophyta</taxon>
        <taxon>Embryophyta</taxon>
        <taxon>Tracheophyta</taxon>
        <taxon>Spermatophyta</taxon>
        <taxon>Magnoliopsida</taxon>
        <taxon>Liliopsida</taxon>
        <taxon>Zosteraceae</taxon>
        <taxon>Zostera</taxon>
    </lineage>
</organism>
<dbReference type="STRING" id="29655.A0A0K9NTK0"/>
<dbReference type="Proteomes" id="UP000036987">
    <property type="component" value="Unassembled WGS sequence"/>
</dbReference>
<reference evidence="2" key="1">
    <citation type="journal article" date="2016" name="Nature">
        <title>The genome of the seagrass Zostera marina reveals angiosperm adaptation to the sea.</title>
        <authorList>
            <person name="Olsen J.L."/>
            <person name="Rouze P."/>
            <person name="Verhelst B."/>
            <person name="Lin Y.-C."/>
            <person name="Bayer T."/>
            <person name="Collen J."/>
            <person name="Dattolo E."/>
            <person name="De Paoli E."/>
            <person name="Dittami S."/>
            <person name="Maumus F."/>
            <person name="Michel G."/>
            <person name="Kersting A."/>
            <person name="Lauritano C."/>
            <person name="Lohaus R."/>
            <person name="Toepel M."/>
            <person name="Tonon T."/>
            <person name="Vanneste K."/>
            <person name="Amirebrahimi M."/>
            <person name="Brakel J."/>
            <person name="Bostroem C."/>
            <person name="Chovatia M."/>
            <person name="Grimwood J."/>
            <person name="Jenkins J.W."/>
            <person name="Jueterbock A."/>
            <person name="Mraz A."/>
            <person name="Stam W.T."/>
            <person name="Tice H."/>
            <person name="Bornberg-Bauer E."/>
            <person name="Green P.J."/>
            <person name="Pearson G.A."/>
            <person name="Procaccini G."/>
            <person name="Duarte C.M."/>
            <person name="Schmutz J."/>
            <person name="Reusch T.B.H."/>
            <person name="Van de Peer Y."/>
        </authorList>
    </citation>
    <scope>NUCLEOTIDE SEQUENCE [LARGE SCALE GENOMIC DNA]</scope>
    <source>
        <strain evidence="2">cv. Finnish</strain>
    </source>
</reference>
<gene>
    <name evidence="1" type="ORF">ZOSMA_69G00900</name>
</gene>
<keyword evidence="2" id="KW-1185">Reference proteome</keyword>
<sequence>MMIASPSYVQMADMEKKQMHLVEEHGMWKQYSTDGFTGQVGLAKAEQQRRQLYQPRFC</sequence>
<proteinExistence type="predicted"/>